<feature type="region of interest" description="Disordered" evidence="9">
    <location>
        <begin position="190"/>
        <end position="228"/>
    </location>
</feature>
<feature type="compositionally biased region" description="Low complexity" evidence="9">
    <location>
        <begin position="451"/>
        <end position="474"/>
    </location>
</feature>
<dbReference type="Gene3D" id="4.10.400.10">
    <property type="entry name" value="Low-density Lipoprotein Receptor"/>
    <property type="match status" value="7"/>
</dbReference>
<dbReference type="SUPFAM" id="SSF57424">
    <property type="entry name" value="LDL receptor-like module"/>
    <property type="match status" value="9"/>
</dbReference>
<dbReference type="Proteomes" id="UP000230750">
    <property type="component" value="Unassembled WGS sequence"/>
</dbReference>
<keyword evidence="6" id="KW-0472">Membrane</keyword>
<evidence type="ECO:0000256" key="2">
    <source>
        <dbReference type="ARBA" id="ARBA00004308"/>
    </source>
</evidence>
<feature type="compositionally biased region" description="Low complexity" evidence="9">
    <location>
        <begin position="606"/>
        <end position="632"/>
    </location>
</feature>
<feature type="region of interest" description="Disordered" evidence="9">
    <location>
        <begin position="118"/>
        <end position="145"/>
    </location>
</feature>
<evidence type="ECO:0000256" key="4">
    <source>
        <dbReference type="ARBA" id="ARBA00022737"/>
    </source>
</evidence>
<dbReference type="SMART" id="SM00192">
    <property type="entry name" value="LDLa"/>
    <property type="match status" value="9"/>
</dbReference>
<feature type="disulfide bond" evidence="8">
    <location>
        <begin position="590"/>
        <end position="605"/>
    </location>
</feature>
<evidence type="ECO:0000256" key="3">
    <source>
        <dbReference type="ARBA" id="ARBA00022692"/>
    </source>
</evidence>
<dbReference type="GO" id="GO:0016192">
    <property type="term" value="P:vesicle-mediated transport"/>
    <property type="evidence" value="ECO:0007669"/>
    <property type="project" value="UniProtKB-ARBA"/>
</dbReference>
<dbReference type="PRINTS" id="PR00261">
    <property type="entry name" value="LDLRECEPTOR"/>
</dbReference>
<dbReference type="GO" id="GO:0005886">
    <property type="term" value="C:plasma membrane"/>
    <property type="evidence" value="ECO:0007669"/>
    <property type="project" value="TreeGrafter"/>
</dbReference>
<keyword evidence="3" id="KW-0812">Transmembrane</keyword>
<dbReference type="Gene3D" id="4.10.1220.10">
    <property type="entry name" value="EGF-type module"/>
    <property type="match status" value="1"/>
</dbReference>
<feature type="compositionally biased region" description="Low complexity" evidence="9">
    <location>
        <begin position="200"/>
        <end position="228"/>
    </location>
</feature>
<feature type="disulfide bond" evidence="8">
    <location>
        <begin position="262"/>
        <end position="277"/>
    </location>
</feature>
<evidence type="ECO:0000256" key="5">
    <source>
        <dbReference type="ARBA" id="ARBA00022989"/>
    </source>
</evidence>
<dbReference type="InterPro" id="IPR002172">
    <property type="entry name" value="LDrepeatLR_classA_rpt"/>
</dbReference>
<organism evidence="10 11">
    <name type="scientific">Stichopus japonicus</name>
    <name type="common">Sea cucumber</name>
    <dbReference type="NCBI Taxonomy" id="307972"/>
    <lineage>
        <taxon>Eukaryota</taxon>
        <taxon>Metazoa</taxon>
        <taxon>Echinodermata</taxon>
        <taxon>Eleutherozoa</taxon>
        <taxon>Echinozoa</taxon>
        <taxon>Holothuroidea</taxon>
        <taxon>Aspidochirotacea</taxon>
        <taxon>Aspidochirotida</taxon>
        <taxon>Stichopodidae</taxon>
        <taxon>Apostichopus</taxon>
    </lineage>
</organism>
<reference evidence="10 11" key="1">
    <citation type="journal article" date="2017" name="PLoS Biol.">
        <title>The sea cucumber genome provides insights into morphological evolution and visceral regeneration.</title>
        <authorList>
            <person name="Zhang X."/>
            <person name="Sun L."/>
            <person name="Yuan J."/>
            <person name="Sun Y."/>
            <person name="Gao Y."/>
            <person name="Zhang L."/>
            <person name="Li S."/>
            <person name="Dai H."/>
            <person name="Hamel J.F."/>
            <person name="Liu C."/>
            <person name="Yu Y."/>
            <person name="Liu S."/>
            <person name="Lin W."/>
            <person name="Guo K."/>
            <person name="Jin S."/>
            <person name="Xu P."/>
            <person name="Storey K.B."/>
            <person name="Huan P."/>
            <person name="Zhang T."/>
            <person name="Zhou Y."/>
            <person name="Zhang J."/>
            <person name="Lin C."/>
            <person name="Li X."/>
            <person name="Xing L."/>
            <person name="Huo D."/>
            <person name="Sun M."/>
            <person name="Wang L."/>
            <person name="Mercier A."/>
            <person name="Li F."/>
            <person name="Yang H."/>
            <person name="Xiang J."/>
        </authorList>
    </citation>
    <scope>NUCLEOTIDE SEQUENCE [LARGE SCALE GENOMIC DNA]</scope>
    <source>
        <strain evidence="10">Shaxun</strain>
        <tissue evidence="10">Muscle</tissue>
    </source>
</reference>
<feature type="region of interest" description="Disordered" evidence="9">
    <location>
        <begin position="601"/>
        <end position="632"/>
    </location>
</feature>
<accession>A0A2G8K5G2</accession>
<feature type="disulfide bond" evidence="8">
    <location>
        <begin position="50"/>
        <end position="65"/>
    </location>
</feature>
<sequence>MGVCDGLSQCTDGSDEFHCEVSLTTAESSSCPVLCKIGSYMHCLPQNKKCDKTVNCWDGSDEEDCPTTANLPTTTTTTPTTTTFCDDGFFICVIGTYSYCLSNSKLCDQEQNCDNGDDEKGCTPPPQSITTTTLPTTTLPTTTHPSTTTIPPTTFVCSDGFFICVVGTYTYCLPNSKLCDQEQNCDNGDDEKGCTPPPQSITTTTLPTTTLPTTTLPTTTLPTTTLPTTTTTIPPTTSVCSDGFFICVIGTYTYCLPNSKLCDQVQNCDNGDDEKGCTPPPQSITTTTLPTTTLPTTTLPTTTLPTTTLPTTTTTIPPTTSVCSDGFFICVIGTYTYCLPNSKLCDQVQNCDNGDDEKGCTPPPQSITTTTLPTTTLPTTTLPTTTLPTTTLPTTSTTIPPTTSVCSDGFFICVIGTYTYCLPNSKLCDQEQNCDNGDDEKGCTPPPQSIPPTTTTLPTTTLPTTTLPTTTLPSTTTIPPTTSVCSDGFFICVIGTYTYCLPNSKLCDQEKNCDNGDDEKGCTPPPQSITTTTLPTTTLPTTTLPATTLPTTTLPTTTTTISPTTSVCDDGFFICVIGTYTYCLPNSKLCDQEQNCDNGDDEKGCTSPPQSITTTTLPTTTLPTTTLPSTTTTPPTTSVCSDGFFICVIGTYTYCLPNSKLCDQEQNCDNGDDEKGCTPPPQSITTTTLPTTIYQPPLCQPLLFQPLLFQPLLFQPLL</sequence>
<dbReference type="PROSITE" id="PS50068">
    <property type="entry name" value="LDLRA_2"/>
    <property type="match status" value="9"/>
</dbReference>
<keyword evidence="5" id="KW-1133">Transmembrane helix</keyword>
<evidence type="ECO:0000256" key="7">
    <source>
        <dbReference type="ARBA" id="ARBA00023157"/>
    </source>
</evidence>
<feature type="region of interest" description="Disordered" evidence="9">
    <location>
        <begin position="279"/>
        <end position="311"/>
    </location>
</feature>
<evidence type="ECO:0000256" key="6">
    <source>
        <dbReference type="ARBA" id="ARBA00023136"/>
    </source>
</evidence>
<feature type="region of interest" description="Disordered" evidence="9">
    <location>
        <begin position="439"/>
        <end position="474"/>
    </location>
</feature>
<dbReference type="PANTHER" id="PTHR24270:SF62">
    <property type="entry name" value="LOW-DENSITY LIPOPROTEIN RECEPTOR-RELATED PROTEIN 2"/>
    <property type="match status" value="1"/>
</dbReference>
<evidence type="ECO:0000256" key="8">
    <source>
        <dbReference type="PROSITE-ProRule" id="PRU00124"/>
    </source>
</evidence>
<feature type="compositionally biased region" description="Low complexity" evidence="9">
    <location>
        <begin position="128"/>
        <end position="145"/>
    </location>
</feature>
<feature type="region of interest" description="Disordered" evidence="9">
    <location>
        <begin position="362"/>
        <end position="395"/>
    </location>
</feature>
<feature type="disulfide bond" evidence="8">
    <location>
        <begin position="345"/>
        <end position="360"/>
    </location>
</feature>
<protein>
    <submittedName>
        <fullName evidence="10">Uncharacterized protein</fullName>
    </submittedName>
</protein>
<comment type="caution">
    <text evidence="8">Lacks conserved residue(s) required for the propagation of feature annotation.</text>
</comment>
<evidence type="ECO:0000256" key="1">
    <source>
        <dbReference type="ARBA" id="ARBA00004167"/>
    </source>
</evidence>
<name>A0A2G8K5G2_STIJA</name>
<feature type="compositionally biased region" description="Low complexity" evidence="9">
    <location>
        <begin position="366"/>
        <end position="395"/>
    </location>
</feature>
<evidence type="ECO:0000313" key="10">
    <source>
        <dbReference type="EMBL" id="PIK43175.1"/>
    </source>
</evidence>
<feature type="compositionally biased region" description="Low complexity" evidence="9">
    <location>
        <begin position="283"/>
        <end position="311"/>
    </location>
</feature>
<proteinExistence type="predicted"/>
<dbReference type="EMBL" id="MRZV01000868">
    <property type="protein sequence ID" value="PIK43175.1"/>
    <property type="molecule type" value="Genomic_DNA"/>
</dbReference>
<feature type="disulfide bond" evidence="8">
    <location>
        <begin position="179"/>
        <end position="194"/>
    </location>
</feature>
<dbReference type="InterPro" id="IPR036055">
    <property type="entry name" value="LDL_receptor-like_sf"/>
</dbReference>
<dbReference type="Gene3D" id="2.40.128.620">
    <property type="match status" value="1"/>
</dbReference>
<dbReference type="OrthoDB" id="9990982at2759"/>
<comment type="caution">
    <text evidence="10">The sequence shown here is derived from an EMBL/GenBank/DDBJ whole genome shotgun (WGS) entry which is preliminary data.</text>
</comment>
<evidence type="ECO:0000313" key="11">
    <source>
        <dbReference type="Proteomes" id="UP000230750"/>
    </source>
</evidence>
<comment type="subcellular location">
    <subcellularLocation>
        <location evidence="2">Endomembrane system</location>
    </subcellularLocation>
    <subcellularLocation>
        <location evidence="1">Membrane</location>
        <topology evidence="1">Single-pass membrane protein</topology>
    </subcellularLocation>
</comment>
<dbReference type="STRING" id="307972.A0A2G8K5G2"/>
<feature type="disulfide bond" evidence="8">
    <location>
        <begin position="662"/>
        <end position="677"/>
    </location>
</feature>
<dbReference type="PROSITE" id="PS01209">
    <property type="entry name" value="LDLRA_1"/>
    <property type="match status" value="6"/>
</dbReference>
<dbReference type="GO" id="GO:0012505">
    <property type="term" value="C:endomembrane system"/>
    <property type="evidence" value="ECO:0007669"/>
    <property type="project" value="UniProtKB-SubCell"/>
</dbReference>
<dbReference type="InterPro" id="IPR023415">
    <property type="entry name" value="LDLR_class-A_CS"/>
</dbReference>
<keyword evidence="4" id="KW-0677">Repeat</keyword>
<evidence type="ECO:0000256" key="9">
    <source>
        <dbReference type="SAM" id="MobiDB-lite"/>
    </source>
</evidence>
<dbReference type="PANTHER" id="PTHR24270">
    <property type="entry name" value="LOW-DENSITY LIPOPROTEIN RECEPTOR-RELATED"/>
    <property type="match status" value="1"/>
</dbReference>
<dbReference type="AlphaFoldDB" id="A0A2G8K5G2"/>
<dbReference type="InterPro" id="IPR050685">
    <property type="entry name" value="LDLR"/>
</dbReference>
<keyword evidence="7 8" id="KW-1015">Disulfide bond</keyword>
<feature type="disulfide bond" evidence="8">
    <location>
        <begin position="428"/>
        <end position="443"/>
    </location>
</feature>
<feature type="disulfide bond" evidence="8">
    <location>
        <begin position="107"/>
        <end position="122"/>
    </location>
</feature>
<feature type="disulfide bond" evidence="8">
    <location>
        <begin position="507"/>
        <end position="522"/>
    </location>
</feature>
<gene>
    <name evidence="10" type="ORF">BSL78_19960</name>
</gene>
<keyword evidence="11" id="KW-1185">Reference proteome</keyword>